<dbReference type="STRING" id="1666911.HLUCCA11_07900"/>
<evidence type="ECO:0000313" key="3">
    <source>
        <dbReference type="EMBL" id="KPQ36126.1"/>
    </source>
</evidence>
<accession>A0A0P7YY00</accession>
<feature type="signal peptide" evidence="2">
    <location>
        <begin position="1"/>
        <end position="44"/>
    </location>
</feature>
<dbReference type="InterPro" id="IPR011990">
    <property type="entry name" value="TPR-like_helical_dom_sf"/>
</dbReference>
<dbReference type="Gene3D" id="1.25.40.10">
    <property type="entry name" value="Tetratricopeptide repeat domain"/>
    <property type="match status" value="1"/>
</dbReference>
<dbReference type="Proteomes" id="UP000050465">
    <property type="component" value="Unassembled WGS sequence"/>
</dbReference>
<evidence type="ECO:0000313" key="4">
    <source>
        <dbReference type="Proteomes" id="UP000050465"/>
    </source>
</evidence>
<dbReference type="EMBL" id="LJZR01000008">
    <property type="protein sequence ID" value="KPQ36126.1"/>
    <property type="molecule type" value="Genomic_DNA"/>
</dbReference>
<proteinExistence type="predicted"/>
<organism evidence="3 4">
    <name type="scientific">Phormidesmis priestleyi Ana</name>
    <dbReference type="NCBI Taxonomy" id="1666911"/>
    <lineage>
        <taxon>Bacteria</taxon>
        <taxon>Bacillati</taxon>
        <taxon>Cyanobacteriota</taxon>
        <taxon>Cyanophyceae</taxon>
        <taxon>Leptolyngbyales</taxon>
        <taxon>Leptolyngbyaceae</taxon>
        <taxon>Phormidesmis</taxon>
    </lineage>
</organism>
<sequence length="200" mass="21878">MFLTSNPIKPLRRRVCSWRLAASFLSVFSTVTLVSTLSVHPATAQSVTPMPDGRIRSTPAPGLSTAGMTFKQAMNIGYAASRQGDFNTALINFQRALLIQPGNAYAAAAADNMAFYIQYGRVSTRQRAITQLQSTLTSAITQKDWVCAATTIDQLTTYTEPGSLNRERLIGQRGEISGLLDARLDHDRWSTVCSAQQPVY</sequence>
<keyword evidence="1" id="KW-0802">TPR repeat</keyword>
<dbReference type="PROSITE" id="PS50005">
    <property type="entry name" value="TPR"/>
    <property type="match status" value="1"/>
</dbReference>
<feature type="chain" id="PRO_5006146738" evidence="2">
    <location>
        <begin position="45"/>
        <end position="200"/>
    </location>
</feature>
<gene>
    <name evidence="3" type="ORF">HLUCCA11_07900</name>
</gene>
<dbReference type="InterPro" id="IPR019734">
    <property type="entry name" value="TPR_rpt"/>
</dbReference>
<evidence type="ECO:0000256" key="1">
    <source>
        <dbReference type="PROSITE-ProRule" id="PRU00339"/>
    </source>
</evidence>
<protein>
    <submittedName>
        <fullName evidence="3">Tetratricopeptide repeat</fullName>
    </submittedName>
</protein>
<dbReference type="AlphaFoldDB" id="A0A0P7YY00"/>
<comment type="caution">
    <text evidence="3">The sequence shown here is derived from an EMBL/GenBank/DDBJ whole genome shotgun (WGS) entry which is preliminary data.</text>
</comment>
<feature type="repeat" description="TPR" evidence="1">
    <location>
        <begin position="70"/>
        <end position="103"/>
    </location>
</feature>
<evidence type="ECO:0000256" key="2">
    <source>
        <dbReference type="SAM" id="SignalP"/>
    </source>
</evidence>
<name>A0A0P7YY00_9CYAN</name>
<keyword evidence="2" id="KW-0732">Signal</keyword>
<reference evidence="3 4" key="1">
    <citation type="submission" date="2015-09" db="EMBL/GenBank/DDBJ databases">
        <title>Identification and resolution of microdiversity through metagenomic sequencing of parallel consortia.</title>
        <authorList>
            <person name="Nelson W.C."/>
            <person name="Romine M.F."/>
            <person name="Lindemann S.R."/>
        </authorList>
    </citation>
    <scope>NUCLEOTIDE SEQUENCE [LARGE SCALE GENOMIC DNA]</scope>
    <source>
        <strain evidence="3">Ana</strain>
    </source>
</reference>